<dbReference type="Proteomes" id="UP000582974">
    <property type="component" value="Unassembled WGS sequence"/>
</dbReference>
<reference evidence="1 2" key="1">
    <citation type="submission" date="2020-07" db="EMBL/GenBank/DDBJ databases">
        <title>Genome of Haloechinothrix sp.</title>
        <authorList>
            <person name="Tang S.-K."/>
            <person name="Yang L."/>
            <person name="Zhu W.-Y."/>
        </authorList>
    </citation>
    <scope>NUCLEOTIDE SEQUENCE [LARGE SCALE GENOMIC DNA]</scope>
    <source>
        <strain evidence="1 2">YIM 98757</strain>
    </source>
</reference>
<protein>
    <submittedName>
        <fullName evidence="1">Uncharacterized protein</fullName>
    </submittedName>
</protein>
<organism evidence="1 2">
    <name type="scientific">Haloechinothrix aidingensis</name>
    <dbReference type="NCBI Taxonomy" id="2752311"/>
    <lineage>
        <taxon>Bacteria</taxon>
        <taxon>Bacillati</taxon>
        <taxon>Actinomycetota</taxon>
        <taxon>Actinomycetes</taxon>
        <taxon>Pseudonocardiales</taxon>
        <taxon>Pseudonocardiaceae</taxon>
        <taxon>Haloechinothrix</taxon>
    </lineage>
</organism>
<proteinExistence type="predicted"/>
<dbReference type="AlphaFoldDB" id="A0A838AB79"/>
<dbReference type="EMBL" id="JACCKD010000004">
    <property type="protein sequence ID" value="MBA0126465.1"/>
    <property type="molecule type" value="Genomic_DNA"/>
</dbReference>
<gene>
    <name evidence="1" type="ORF">H0B56_13020</name>
</gene>
<evidence type="ECO:0000313" key="1">
    <source>
        <dbReference type="EMBL" id="MBA0126465.1"/>
    </source>
</evidence>
<keyword evidence="2" id="KW-1185">Reference proteome</keyword>
<accession>A0A838AB79</accession>
<sequence length="55" mass="6056">MSAEPTKQAESTPKRGYVPRATVLVDCLGREEIREEDGTIIATEPDGTSQIVRRP</sequence>
<evidence type="ECO:0000313" key="2">
    <source>
        <dbReference type="Proteomes" id="UP000582974"/>
    </source>
</evidence>
<name>A0A838AB79_9PSEU</name>
<comment type="caution">
    <text evidence="1">The sequence shown here is derived from an EMBL/GenBank/DDBJ whole genome shotgun (WGS) entry which is preliminary data.</text>
</comment>
<dbReference type="RefSeq" id="WP_180893288.1">
    <property type="nucleotide sequence ID" value="NZ_JACCKD010000004.1"/>
</dbReference>